<dbReference type="GO" id="GO:0019878">
    <property type="term" value="P:lysine biosynthetic process via aminoadipic acid"/>
    <property type="evidence" value="ECO:0007669"/>
    <property type="project" value="TreeGrafter"/>
</dbReference>
<evidence type="ECO:0000313" key="5">
    <source>
        <dbReference type="EMBL" id="PVX31371.1"/>
    </source>
</evidence>
<feature type="compositionally biased region" description="Polar residues" evidence="3">
    <location>
        <begin position="17"/>
        <end position="35"/>
    </location>
</feature>
<dbReference type="GO" id="GO:0000287">
    <property type="term" value="F:magnesium ion binding"/>
    <property type="evidence" value="ECO:0007669"/>
    <property type="project" value="InterPro"/>
</dbReference>
<dbReference type="Pfam" id="PF01648">
    <property type="entry name" value="ACPS"/>
    <property type="match status" value="1"/>
</dbReference>
<dbReference type="PANTHER" id="PTHR12215">
    <property type="entry name" value="PHOSPHOPANTETHEINE TRANSFERASE"/>
    <property type="match status" value="1"/>
</dbReference>
<feature type="region of interest" description="Disordered" evidence="3">
    <location>
        <begin position="1"/>
        <end position="35"/>
    </location>
</feature>
<reference evidence="5 6" key="1">
    <citation type="submission" date="2018-05" db="EMBL/GenBank/DDBJ databases">
        <title>Description of Sphingomonas pokkalii sp nov, isolated from the rhizosphere of saline tolerant pokkali rice and its draft genome analysis.</title>
        <authorList>
            <person name="Menon R."/>
            <person name="Kumari S."/>
            <person name="Rameshkumar N."/>
        </authorList>
    </citation>
    <scope>NUCLEOTIDE SEQUENCE [LARGE SCALE GENOMIC DNA]</scope>
    <source>
        <strain evidence="5 6">L3B27</strain>
    </source>
</reference>
<dbReference type="InterPro" id="IPR037143">
    <property type="entry name" value="4-PPantetheinyl_Trfase_dom_sf"/>
</dbReference>
<dbReference type="Proteomes" id="UP000245890">
    <property type="component" value="Unassembled WGS sequence"/>
</dbReference>
<comment type="similarity">
    <text evidence="1">Belongs to the P-Pant transferase superfamily. Gsp/Sfp/HetI/AcpT family.</text>
</comment>
<evidence type="ECO:0000259" key="4">
    <source>
        <dbReference type="Pfam" id="PF01648"/>
    </source>
</evidence>
<dbReference type="SUPFAM" id="SSF56214">
    <property type="entry name" value="4'-phosphopantetheinyl transferase"/>
    <property type="match status" value="2"/>
</dbReference>
<accession>A0A2U0SJ44</accession>
<comment type="caution">
    <text evidence="5">The sequence shown here is derived from an EMBL/GenBank/DDBJ whole genome shotgun (WGS) entry which is preliminary data.</text>
</comment>
<sequence>MLSAKLRSASSDRPMPGTSTPEPGSMNNSGGSASESGTRVAWLALRDLADPVLDRFAAQLPATDADRAARFRRPIDRQAFLAGRLLLDALAAAAGCRSPLRIDDTGKPCFADGGPDFSITHAGGWVAVALGGAARVGIDLEPVDRTVDAMALARGVLAPDEHAALRNAMPSARAAQFLAAWTVKEAWAKALGLGLSADLTHARLDLAASRITVPDDSDWTIGLYCPEPGLYLSLALHHPDHSPPPPIGFARVSWAGHQLRFDHASISPEAANRSATSARSISSNSSSSAKIAADAAR</sequence>
<dbReference type="AlphaFoldDB" id="A0A2U0SJ44"/>
<dbReference type="InterPro" id="IPR008278">
    <property type="entry name" value="4-PPantetheinyl_Trfase_dom"/>
</dbReference>
<dbReference type="GO" id="GO:0008897">
    <property type="term" value="F:holo-[acyl-carrier-protein] synthase activity"/>
    <property type="evidence" value="ECO:0007669"/>
    <property type="project" value="InterPro"/>
</dbReference>
<gene>
    <name evidence="5" type="ORF">DD559_06545</name>
</gene>
<dbReference type="EMBL" id="QENQ01000001">
    <property type="protein sequence ID" value="PVX31371.1"/>
    <property type="molecule type" value="Genomic_DNA"/>
</dbReference>
<keyword evidence="2" id="KW-0808">Transferase</keyword>
<dbReference type="GO" id="GO:0005829">
    <property type="term" value="C:cytosol"/>
    <property type="evidence" value="ECO:0007669"/>
    <property type="project" value="TreeGrafter"/>
</dbReference>
<evidence type="ECO:0000256" key="3">
    <source>
        <dbReference type="SAM" id="MobiDB-lite"/>
    </source>
</evidence>
<evidence type="ECO:0000256" key="2">
    <source>
        <dbReference type="ARBA" id="ARBA00022679"/>
    </source>
</evidence>
<feature type="domain" description="4'-phosphopantetheinyl transferase" evidence="4">
    <location>
        <begin position="135"/>
        <end position="213"/>
    </location>
</feature>
<dbReference type="PANTHER" id="PTHR12215:SF10">
    <property type="entry name" value="L-AMINOADIPATE-SEMIALDEHYDE DEHYDROGENASE-PHOSPHOPANTETHEINYL TRANSFERASE"/>
    <property type="match status" value="1"/>
</dbReference>
<feature type="region of interest" description="Disordered" evidence="3">
    <location>
        <begin position="272"/>
        <end position="297"/>
    </location>
</feature>
<organism evidence="5 6">
    <name type="scientific">Sphingomonas pokkalii</name>
    <dbReference type="NCBI Taxonomy" id="2175090"/>
    <lineage>
        <taxon>Bacteria</taxon>
        <taxon>Pseudomonadati</taxon>
        <taxon>Pseudomonadota</taxon>
        <taxon>Alphaproteobacteria</taxon>
        <taxon>Sphingomonadales</taxon>
        <taxon>Sphingomonadaceae</taxon>
        <taxon>Sphingomonas</taxon>
    </lineage>
</organism>
<dbReference type="Gene3D" id="3.90.470.20">
    <property type="entry name" value="4'-phosphopantetheinyl transferase domain"/>
    <property type="match status" value="2"/>
</dbReference>
<keyword evidence="6" id="KW-1185">Reference proteome</keyword>
<evidence type="ECO:0000313" key="6">
    <source>
        <dbReference type="Proteomes" id="UP000245890"/>
    </source>
</evidence>
<evidence type="ECO:0000256" key="1">
    <source>
        <dbReference type="ARBA" id="ARBA00010990"/>
    </source>
</evidence>
<protein>
    <recommendedName>
        <fullName evidence="4">4'-phosphopantetheinyl transferase domain-containing protein</fullName>
    </recommendedName>
</protein>
<name>A0A2U0SJ44_9SPHN</name>
<dbReference type="InterPro" id="IPR050559">
    <property type="entry name" value="P-Pant_transferase_sf"/>
</dbReference>
<proteinExistence type="inferred from homology"/>